<evidence type="ECO:0000313" key="1">
    <source>
        <dbReference type="EMBL" id="CAH6718814.1"/>
    </source>
</evidence>
<accession>A0ACA9Y1I6</accession>
<organism evidence="1 2">
    <name type="scientific">[Candida] jaroonii</name>
    <dbReference type="NCBI Taxonomy" id="467808"/>
    <lineage>
        <taxon>Eukaryota</taxon>
        <taxon>Fungi</taxon>
        <taxon>Dikarya</taxon>
        <taxon>Ascomycota</taxon>
        <taxon>Saccharomycotina</taxon>
        <taxon>Pichiomycetes</taxon>
        <taxon>Debaryomycetaceae</taxon>
        <taxon>Yamadazyma</taxon>
    </lineage>
</organism>
<keyword evidence="2" id="KW-1185">Reference proteome</keyword>
<evidence type="ECO:0000313" key="2">
    <source>
        <dbReference type="Proteomes" id="UP001152531"/>
    </source>
</evidence>
<gene>
    <name evidence="1" type="ORF">CLIB1444_01S15104</name>
</gene>
<comment type="caution">
    <text evidence="1">The sequence shown here is derived from an EMBL/GenBank/DDBJ whole genome shotgun (WGS) entry which is preliminary data.</text>
</comment>
<reference evidence="1" key="1">
    <citation type="submission" date="2022-06" db="EMBL/GenBank/DDBJ databases">
        <authorList>
            <person name="Legras J.-L."/>
            <person name="Devillers H."/>
            <person name="Grondin C."/>
        </authorList>
    </citation>
    <scope>NUCLEOTIDE SEQUENCE</scope>
    <source>
        <strain evidence="1">CLIB 1444</strain>
    </source>
</reference>
<proteinExistence type="predicted"/>
<protein>
    <submittedName>
        <fullName evidence="1">Phosphatidylinositol 4-kinase Pik1p</fullName>
    </submittedName>
</protein>
<dbReference type="EMBL" id="CALSDN010000001">
    <property type="protein sequence ID" value="CAH6718814.1"/>
    <property type="molecule type" value="Genomic_DNA"/>
</dbReference>
<name>A0ACA9Y1I6_9ASCO</name>
<dbReference type="Proteomes" id="UP001152531">
    <property type="component" value="Unassembled WGS sequence"/>
</dbReference>
<sequence length="922" mass="103898">MEEASYGALLAKVSKEHLNTLDYIELIRKNHDSIGVTHFLVQNLYKINYLELEFYIPQFIQLLISFETDSMALTDFLIENSKKYPHFCLITFWYLQSYMFELKDSPDSYSFHVVRSFINDIQNIMFNQERNNQESTLRFRENTHPALVLAGSIAGSFAVPGMESFIRPIIISQSKQQKSFLFRLANFHKTLTRNLTLKNRVMSSEDKGSDPEVLNANSRHSEGSRPSHLLSSSQSINEDMTNSLSDTELLDKDDLGGRAFATVVLSKRRSEDVQISLENSRRLRHGGGLASHSLPDLTHNDSSRVDDLSITPVMSNSSSLSIASLDTSELRGKGRASLDADQKIKHLQVNYFKKETEFIMSLQNISSRLSQIPKEARLTTLRAELSIINNTVLPSEIDIPQLLPISSQQNKKFHQILRLNVNEAFVLNSAERVPFLLLIEYLSEEMDFNPQSDHNKNIIANKFQTDVSTSRPLAGNSISMEEKLQEEEDLGDMSMLVISNERNMMAHQLGPIKMDSAAQISPSSPKVGSSNTPNAFDSDPSTKDLSAQMRIAAVMLRQLEKSGQANSEQAAAIKARIIDSMKGLQDKFENIKYQQINEINSVNIGEDIPDAGERKMENDFKLGEDWQTKKDRIRKASAFGHLRNWELCSVIAKNGDDLPQEAFACQLISIISKIWKQNSVGVWTKNMKILVTSANSGLVETINNAMSIHSIKKSLTELSVNSGENSKGIVVSLKDYFLRVYGSETSNKYKRAQNNFACSLASYSIICYVLQIKDRHNGNIMLDNEGHIIHIDFGFLLSNSPGSVGFEAAPFKLTQEYVDVLGGFDSPSYMKFKNLCKESFQVLRRNCNQIIDMVELMSKDSSLPCFKNGSQTSILLKQRLQLDLSEEDCDSFVENSLIGRSIGSVYTRLYDQFQLITQGIYA</sequence>